<dbReference type="AlphaFoldDB" id="A0A6A6UN89"/>
<dbReference type="EMBL" id="MU004231">
    <property type="protein sequence ID" value="KAF2673745.1"/>
    <property type="molecule type" value="Genomic_DNA"/>
</dbReference>
<feature type="transmembrane region" description="Helical" evidence="2">
    <location>
        <begin position="117"/>
        <end position="144"/>
    </location>
</feature>
<keyword evidence="2" id="KW-0472">Membrane</keyword>
<feature type="region of interest" description="Disordered" evidence="1">
    <location>
        <begin position="556"/>
        <end position="583"/>
    </location>
</feature>
<proteinExistence type="predicted"/>
<organism evidence="3 4">
    <name type="scientific">Microthyrium microscopicum</name>
    <dbReference type="NCBI Taxonomy" id="703497"/>
    <lineage>
        <taxon>Eukaryota</taxon>
        <taxon>Fungi</taxon>
        <taxon>Dikarya</taxon>
        <taxon>Ascomycota</taxon>
        <taxon>Pezizomycotina</taxon>
        <taxon>Dothideomycetes</taxon>
        <taxon>Dothideomycetes incertae sedis</taxon>
        <taxon>Microthyriales</taxon>
        <taxon>Microthyriaceae</taxon>
        <taxon>Microthyrium</taxon>
    </lineage>
</organism>
<evidence type="ECO:0000313" key="3">
    <source>
        <dbReference type="EMBL" id="KAF2673745.1"/>
    </source>
</evidence>
<dbReference type="Proteomes" id="UP000799302">
    <property type="component" value="Unassembled WGS sequence"/>
</dbReference>
<feature type="transmembrane region" description="Helical" evidence="2">
    <location>
        <begin position="170"/>
        <end position="190"/>
    </location>
</feature>
<keyword evidence="2" id="KW-1133">Transmembrane helix</keyword>
<keyword evidence="2" id="KW-0812">Transmembrane</keyword>
<name>A0A6A6UN89_9PEZI</name>
<dbReference type="OrthoDB" id="3021074at2759"/>
<feature type="transmembrane region" description="Helical" evidence="2">
    <location>
        <begin position="308"/>
        <end position="329"/>
    </location>
</feature>
<protein>
    <submittedName>
        <fullName evidence="3">Uncharacterized protein</fullName>
    </submittedName>
</protein>
<feature type="compositionally biased region" description="Polar residues" evidence="1">
    <location>
        <begin position="563"/>
        <end position="583"/>
    </location>
</feature>
<evidence type="ECO:0000256" key="1">
    <source>
        <dbReference type="SAM" id="MobiDB-lite"/>
    </source>
</evidence>
<gene>
    <name evidence="3" type="ORF">BT63DRAFT_421870</name>
</gene>
<reference evidence="3" key="1">
    <citation type="journal article" date="2020" name="Stud. Mycol.">
        <title>101 Dothideomycetes genomes: a test case for predicting lifestyles and emergence of pathogens.</title>
        <authorList>
            <person name="Haridas S."/>
            <person name="Albert R."/>
            <person name="Binder M."/>
            <person name="Bloem J."/>
            <person name="Labutti K."/>
            <person name="Salamov A."/>
            <person name="Andreopoulos B."/>
            <person name="Baker S."/>
            <person name="Barry K."/>
            <person name="Bills G."/>
            <person name="Bluhm B."/>
            <person name="Cannon C."/>
            <person name="Castanera R."/>
            <person name="Culley D."/>
            <person name="Daum C."/>
            <person name="Ezra D."/>
            <person name="Gonzalez J."/>
            <person name="Henrissat B."/>
            <person name="Kuo A."/>
            <person name="Liang C."/>
            <person name="Lipzen A."/>
            <person name="Lutzoni F."/>
            <person name="Magnuson J."/>
            <person name="Mondo S."/>
            <person name="Nolan M."/>
            <person name="Ohm R."/>
            <person name="Pangilinan J."/>
            <person name="Park H.-J."/>
            <person name="Ramirez L."/>
            <person name="Alfaro M."/>
            <person name="Sun H."/>
            <person name="Tritt A."/>
            <person name="Yoshinaga Y."/>
            <person name="Zwiers L.-H."/>
            <person name="Turgeon B."/>
            <person name="Goodwin S."/>
            <person name="Spatafora J."/>
            <person name="Crous P."/>
            <person name="Grigoriev I."/>
        </authorList>
    </citation>
    <scope>NUCLEOTIDE SEQUENCE</scope>
    <source>
        <strain evidence="3">CBS 115976</strain>
    </source>
</reference>
<keyword evidence="4" id="KW-1185">Reference proteome</keyword>
<feature type="transmembrane region" description="Helical" evidence="2">
    <location>
        <begin position="389"/>
        <end position="419"/>
    </location>
</feature>
<evidence type="ECO:0000256" key="2">
    <source>
        <dbReference type="SAM" id="Phobius"/>
    </source>
</evidence>
<feature type="transmembrane region" description="Helical" evidence="2">
    <location>
        <begin position="439"/>
        <end position="457"/>
    </location>
</feature>
<evidence type="ECO:0000313" key="4">
    <source>
        <dbReference type="Proteomes" id="UP000799302"/>
    </source>
</evidence>
<sequence>MGDLHTIPEQLIFNLTAGNLFPQLSGSKIWSTLPDNTTNPNISTIINKNDIQLTYQIGNGNSSLALPLVAMLLQPNATVVPVRCTYPLSGQYDVLPRFLFYLTLTVAILFRRFKWLAGAALGVAITYSTISAIHFFILLARFTWFHSTTFSSNPEPWNVNDSRNFGDIDFFGIIPVLSAAAVMLSPIITWSSTFRAHRARPLVVLWGLLIFAALIPALLLLYRFVEDLWGLNSPPSFAYCTGTLPKCRWDSMARPDSFDLELYTDCNCVDFCSLLSPKAPLRANMNMSVDLKRQISAKVKLKGRYRRFFIVIMIVWGVATAHGMLNLLFSAWAPTKTRNTLFNALYARPLALLLRVFEGSRRQRIEAKWNVKPNNARGKTGLWWRFRSFVAASIAGTVYLLAMAGALIYPLTFGATIVVNELLAAEYPVSEHSDAIGAWSPWLGLGLVLIASIVMGWHSTVAGSATGIATWMVNFIRYDADERTGLQELVRQHRNSKLDPDEKEEENLLTALPKEISLAWRAMIKRMEEFFNWWRDPVTGSAENRDEGVGLVDLPKDAEYAQLSPQRGASPSDSITAGTARSP</sequence>
<feature type="transmembrane region" description="Helical" evidence="2">
    <location>
        <begin position="202"/>
        <end position="225"/>
    </location>
</feature>
<accession>A0A6A6UN89</accession>